<evidence type="ECO:0000259" key="9">
    <source>
        <dbReference type="PROSITE" id="PS50850"/>
    </source>
</evidence>
<dbReference type="Pfam" id="PF07690">
    <property type="entry name" value="MFS_1"/>
    <property type="match status" value="1"/>
</dbReference>
<feature type="transmembrane region" description="Helical" evidence="7">
    <location>
        <begin position="64"/>
        <end position="87"/>
    </location>
</feature>
<feature type="chain" id="PRO_5035712305" description="Major facilitator superfamily (MFS) profile domain-containing protein" evidence="8">
    <location>
        <begin position="26"/>
        <end position="142"/>
    </location>
</feature>
<reference evidence="10" key="1">
    <citation type="submission" date="2020-10" db="EMBL/GenBank/DDBJ databases">
        <authorList>
            <person name="Kikuchi T."/>
        </authorList>
    </citation>
    <scope>NUCLEOTIDE SEQUENCE</scope>
    <source>
        <strain evidence="10">NKZ352</strain>
    </source>
</reference>
<dbReference type="Gene3D" id="1.20.1250.20">
    <property type="entry name" value="MFS general substrate transporter like domains"/>
    <property type="match status" value="1"/>
</dbReference>
<dbReference type="AlphaFoldDB" id="A0A8S1H1K3"/>
<evidence type="ECO:0000256" key="2">
    <source>
        <dbReference type="ARBA" id="ARBA00022448"/>
    </source>
</evidence>
<evidence type="ECO:0000256" key="7">
    <source>
        <dbReference type="SAM" id="Phobius"/>
    </source>
</evidence>
<dbReference type="PROSITE" id="PS50850">
    <property type="entry name" value="MFS"/>
    <property type="match status" value="1"/>
</dbReference>
<evidence type="ECO:0000313" key="11">
    <source>
        <dbReference type="Proteomes" id="UP000835052"/>
    </source>
</evidence>
<evidence type="ECO:0000256" key="1">
    <source>
        <dbReference type="ARBA" id="ARBA00004141"/>
    </source>
</evidence>
<protein>
    <recommendedName>
        <fullName evidence="9">Major facilitator superfamily (MFS) profile domain-containing protein</fullName>
    </recommendedName>
</protein>
<dbReference type="Proteomes" id="UP000835052">
    <property type="component" value="Unassembled WGS sequence"/>
</dbReference>
<keyword evidence="2" id="KW-0813">Transport</keyword>
<proteinExistence type="inferred from homology"/>
<feature type="transmembrane region" description="Helical" evidence="7">
    <location>
        <begin position="94"/>
        <end position="113"/>
    </location>
</feature>
<dbReference type="OrthoDB" id="6770063at2759"/>
<feature type="domain" description="Major facilitator superfamily (MFS) profile" evidence="9">
    <location>
        <begin position="10"/>
        <end position="142"/>
    </location>
</feature>
<keyword evidence="8" id="KW-0732">Signal</keyword>
<evidence type="ECO:0000256" key="3">
    <source>
        <dbReference type="ARBA" id="ARBA00022692"/>
    </source>
</evidence>
<comment type="similarity">
    <text evidence="6">Belongs to the major facilitator superfamily. Spinster (TC 2.A.1.49) family.</text>
</comment>
<evidence type="ECO:0000256" key="8">
    <source>
        <dbReference type="SAM" id="SignalP"/>
    </source>
</evidence>
<sequence>MVNSCKEFFQLAILLLINLLNFVDRNTVAGVLPLVQDYYGTNCSSDHDLNQVAGSTCQPLSDTWAGLIQTVFLVSFIIISPLTGYLGDRYTRKWIIIGGMAVWITAVVGSTFAPANGAKYIEHIVNVSRLERRRRRGKGRDA</sequence>
<feature type="signal peptide" evidence="8">
    <location>
        <begin position="1"/>
        <end position="25"/>
    </location>
</feature>
<name>A0A8S1H1K3_9PELO</name>
<evidence type="ECO:0000256" key="4">
    <source>
        <dbReference type="ARBA" id="ARBA00022989"/>
    </source>
</evidence>
<organism evidence="10 11">
    <name type="scientific">Caenorhabditis auriculariae</name>
    <dbReference type="NCBI Taxonomy" id="2777116"/>
    <lineage>
        <taxon>Eukaryota</taxon>
        <taxon>Metazoa</taxon>
        <taxon>Ecdysozoa</taxon>
        <taxon>Nematoda</taxon>
        <taxon>Chromadorea</taxon>
        <taxon>Rhabditida</taxon>
        <taxon>Rhabditina</taxon>
        <taxon>Rhabditomorpha</taxon>
        <taxon>Rhabditoidea</taxon>
        <taxon>Rhabditidae</taxon>
        <taxon>Peloderinae</taxon>
        <taxon>Caenorhabditis</taxon>
    </lineage>
</organism>
<keyword evidence="11" id="KW-1185">Reference proteome</keyword>
<dbReference type="InterPro" id="IPR044770">
    <property type="entry name" value="MFS_spinster-like"/>
</dbReference>
<dbReference type="InterPro" id="IPR011701">
    <property type="entry name" value="MFS"/>
</dbReference>
<dbReference type="InterPro" id="IPR020846">
    <property type="entry name" value="MFS_dom"/>
</dbReference>
<keyword evidence="4 7" id="KW-1133">Transmembrane helix</keyword>
<dbReference type="InterPro" id="IPR036259">
    <property type="entry name" value="MFS_trans_sf"/>
</dbReference>
<evidence type="ECO:0000313" key="10">
    <source>
        <dbReference type="EMBL" id="CAD6190166.1"/>
    </source>
</evidence>
<dbReference type="PANTHER" id="PTHR23505:SF79">
    <property type="entry name" value="PROTEIN SPINSTER"/>
    <property type="match status" value="1"/>
</dbReference>
<accession>A0A8S1H1K3</accession>
<gene>
    <name evidence="10" type="ORF">CAUJ_LOCUS6085</name>
</gene>
<dbReference type="PANTHER" id="PTHR23505">
    <property type="entry name" value="SPINSTER"/>
    <property type="match status" value="1"/>
</dbReference>
<dbReference type="GO" id="GO:0022857">
    <property type="term" value="F:transmembrane transporter activity"/>
    <property type="evidence" value="ECO:0007669"/>
    <property type="project" value="InterPro"/>
</dbReference>
<dbReference type="SUPFAM" id="SSF103473">
    <property type="entry name" value="MFS general substrate transporter"/>
    <property type="match status" value="1"/>
</dbReference>
<comment type="subcellular location">
    <subcellularLocation>
        <location evidence="1">Membrane</location>
        <topology evidence="1">Multi-pass membrane protein</topology>
    </subcellularLocation>
</comment>
<dbReference type="EMBL" id="CAJGYM010000014">
    <property type="protein sequence ID" value="CAD6190166.1"/>
    <property type="molecule type" value="Genomic_DNA"/>
</dbReference>
<evidence type="ECO:0000256" key="6">
    <source>
        <dbReference type="ARBA" id="ARBA00024338"/>
    </source>
</evidence>
<dbReference type="GO" id="GO:0016020">
    <property type="term" value="C:membrane"/>
    <property type="evidence" value="ECO:0007669"/>
    <property type="project" value="UniProtKB-SubCell"/>
</dbReference>
<keyword evidence="5 7" id="KW-0472">Membrane</keyword>
<keyword evidence="3 7" id="KW-0812">Transmembrane</keyword>
<evidence type="ECO:0000256" key="5">
    <source>
        <dbReference type="ARBA" id="ARBA00023136"/>
    </source>
</evidence>
<comment type="caution">
    <text evidence="10">The sequence shown here is derived from an EMBL/GenBank/DDBJ whole genome shotgun (WGS) entry which is preliminary data.</text>
</comment>